<dbReference type="EMBL" id="AQHR01000073">
    <property type="protein sequence ID" value="EON76781.1"/>
    <property type="molecule type" value="Genomic_DNA"/>
</dbReference>
<feature type="domain" description="DUF2207" evidence="3">
    <location>
        <begin position="26"/>
        <end position="216"/>
    </location>
</feature>
<feature type="transmembrane region" description="Helical" evidence="2">
    <location>
        <begin position="387"/>
        <end position="411"/>
    </location>
</feature>
<keyword evidence="2" id="KW-0812">Transmembrane</keyword>
<evidence type="ECO:0000259" key="4">
    <source>
        <dbReference type="Pfam" id="PF20990"/>
    </source>
</evidence>
<evidence type="ECO:0008006" key="7">
    <source>
        <dbReference type="Google" id="ProtNLM"/>
    </source>
</evidence>
<evidence type="ECO:0000313" key="6">
    <source>
        <dbReference type="Proteomes" id="UP000013909"/>
    </source>
</evidence>
<keyword evidence="6" id="KW-1185">Reference proteome</keyword>
<dbReference type="Pfam" id="PF09972">
    <property type="entry name" value="DUF2207"/>
    <property type="match status" value="1"/>
</dbReference>
<evidence type="ECO:0000256" key="1">
    <source>
        <dbReference type="SAM" id="MobiDB-lite"/>
    </source>
</evidence>
<dbReference type="Pfam" id="PF20990">
    <property type="entry name" value="DUF2207_C"/>
    <property type="match status" value="1"/>
</dbReference>
<dbReference type="STRING" id="1232681.ADIS_2652"/>
<organism evidence="5 6">
    <name type="scientific">Lunatimonas lonarensis</name>
    <dbReference type="NCBI Taxonomy" id="1232681"/>
    <lineage>
        <taxon>Bacteria</taxon>
        <taxon>Pseudomonadati</taxon>
        <taxon>Bacteroidota</taxon>
        <taxon>Cytophagia</taxon>
        <taxon>Cytophagales</taxon>
        <taxon>Cyclobacteriaceae</taxon>
    </lineage>
</organism>
<dbReference type="AlphaFoldDB" id="R7ZRJ7"/>
<name>R7ZRJ7_9BACT</name>
<dbReference type="Proteomes" id="UP000013909">
    <property type="component" value="Unassembled WGS sequence"/>
</dbReference>
<dbReference type="InterPro" id="IPR048389">
    <property type="entry name" value="YciQ-like_C"/>
</dbReference>
<feature type="transmembrane region" description="Helical" evidence="2">
    <location>
        <begin position="239"/>
        <end position="257"/>
    </location>
</feature>
<evidence type="ECO:0000259" key="3">
    <source>
        <dbReference type="Pfam" id="PF09972"/>
    </source>
</evidence>
<dbReference type="OrthoDB" id="9767603at2"/>
<evidence type="ECO:0000256" key="2">
    <source>
        <dbReference type="SAM" id="Phobius"/>
    </source>
</evidence>
<feature type="transmembrane region" description="Helical" evidence="2">
    <location>
        <begin position="417"/>
        <end position="442"/>
    </location>
</feature>
<feature type="transmembrane region" description="Helical" evidence="2">
    <location>
        <begin position="454"/>
        <end position="475"/>
    </location>
</feature>
<reference evidence="5 6" key="1">
    <citation type="submission" date="2013-02" db="EMBL/GenBank/DDBJ databases">
        <title>A novel strain isolated from Lonar lake, Maharashtra, India.</title>
        <authorList>
            <person name="Singh A."/>
        </authorList>
    </citation>
    <scope>NUCLEOTIDE SEQUENCE [LARGE SCALE GENOMIC DNA]</scope>
    <source>
        <strain evidence="5 6">AK24</strain>
    </source>
</reference>
<comment type="caution">
    <text evidence="5">The sequence shown here is derived from an EMBL/GenBank/DDBJ whole genome shotgun (WGS) entry which is preliminary data.</text>
</comment>
<accession>R7ZRJ7</accession>
<keyword evidence="2" id="KW-1133">Transmembrane helix</keyword>
<protein>
    <recommendedName>
        <fullName evidence="7">DUF2207 domain-containing protein</fullName>
    </recommendedName>
</protein>
<gene>
    <name evidence="5" type="ORF">ADIS_2652</name>
</gene>
<dbReference type="InterPro" id="IPR018702">
    <property type="entry name" value="DUF2207"/>
</dbReference>
<dbReference type="RefSeq" id="WP_010854787.1">
    <property type="nucleotide sequence ID" value="NZ_AQHR01000073.1"/>
</dbReference>
<feature type="compositionally biased region" description="Gly residues" evidence="1">
    <location>
        <begin position="621"/>
        <end position="641"/>
    </location>
</feature>
<evidence type="ECO:0000313" key="5">
    <source>
        <dbReference type="EMBL" id="EON76781.1"/>
    </source>
</evidence>
<feature type="domain" description="Predicted membrane protein YciQ-like C-terminal" evidence="4">
    <location>
        <begin position="274"/>
        <end position="563"/>
    </location>
</feature>
<proteinExistence type="predicted"/>
<sequence>MIGIKHVLAGILSLVCHALPAQDREEILNYQSAIEVRIDGTLQVTETITVKSLQQAIQRGIFRTFPTIYRDAYGNRVKVGFTVQEILKDGQPEPYEVSAEGDYKIVRIGDPEVFLPRGNHTYTIYYTTNRQIGFFEDFDELYWNIIGPDWSFPILQAEARITLPPQASIIQFAGYAGAVGNDSCDCELEKIADHIVSVKLNKVLNPNEALTVAVAWPKGIIQEPTANEQRLRFLGDNSGILLALLGLILVVAYYFFAWRRVGVDPRRGGIYPIFEVPQNLEASAVRYIYKMGFDQTSFTVALVQLATKGIIRIEEAKRKFYLHLLTSGQEANLNAFEESIINALFPEGSTVIHLNQKEHKKIDGALKVLQAHLKAHYREGYFRLNQIWLAPGILLSVATVILVFVVTFPLRFEEERIFLILGTLVATFLAGIITTLATQIYHVVQGASFKMTTLLGNVLSLLFVLALPGFLIYQFGVTFEYGILLLFLVLAAINHLFFYLIKAPTPEGRQVMDEIEGFRMYLNAAEKPVIQAMNPPGLTPEVFEKYLPYALALGVGEAWGKSFEKSLKTYEQSPNSRTSYRPSWYAGSALATGSFTGLSKGLGSAFGNALYNSSSPPGSKSGSGGGGRSGGGGGGGGGGGW</sequence>
<feature type="transmembrane region" description="Helical" evidence="2">
    <location>
        <begin position="481"/>
        <end position="501"/>
    </location>
</feature>
<keyword evidence="2" id="KW-0472">Membrane</keyword>
<feature type="region of interest" description="Disordered" evidence="1">
    <location>
        <begin position="613"/>
        <end position="641"/>
    </location>
</feature>